<protein>
    <submittedName>
        <fullName evidence="3">Uncharacterized protein</fullName>
    </submittedName>
</protein>
<comment type="caution">
    <text evidence="3">The sequence shown here is derived from an EMBL/GenBank/DDBJ whole genome shotgun (WGS) entry which is preliminary data.</text>
</comment>
<feature type="compositionally biased region" description="Basic and acidic residues" evidence="2">
    <location>
        <begin position="1"/>
        <end position="11"/>
    </location>
</feature>
<dbReference type="Proteomes" id="UP000318571">
    <property type="component" value="Chromosome 10"/>
</dbReference>
<reference evidence="3 4" key="1">
    <citation type="journal article" date="2018" name="Nat. Ecol. Evol.">
        <title>Genomic signatures of mitonuclear coevolution across populations of Tigriopus californicus.</title>
        <authorList>
            <person name="Barreto F.S."/>
            <person name="Watson E.T."/>
            <person name="Lima T.G."/>
            <person name="Willett C.S."/>
            <person name="Edmands S."/>
            <person name="Li W."/>
            <person name="Burton R.S."/>
        </authorList>
    </citation>
    <scope>NUCLEOTIDE SEQUENCE [LARGE SCALE GENOMIC DNA]</scope>
    <source>
        <strain evidence="3 4">San Diego</strain>
    </source>
</reference>
<dbReference type="PANTHER" id="PTHR13015">
    <property type="entry name" value="PROTEIN AD-016-RELATED"/>
    <property type="match status" value="1"/>
</dbReference>
<dbReference type="Pfam" id="PF10152">
    <property type="entry name" value="CCDC53"/>
    <property type="match status" value="1"/>
</dbReference>
<dbReference type="InterPro" id="IPR019309">
    <property type="entry name" value="WASHC3"/>
</dbReference>
<keyword evidence="4" id="KW-1185">Reference proteome</keyword>
<evidence type="ECO:0000313" key="4">
    <source>
        <dbReference type="Proteomes" id="UP000318571"/>
    </source>
</evidence>
<evidence type="ECO:0000256" key="1">
    <source>
        <dbReference type="ARBA" id="ARBA00006290"/>
    </source>
</evidence>
<dbReference type="AlphaFoldDB" id="A0A553NAS2"/>
<feature type="region of interest" description="Disordered" evidence="2">
    <location>
        <begin position="1"/>
        <end position="24"/>
    </location>
</feature>
<proteinExistence type="inferred from homology"/>
<feature type="region of interest" description="Disordered" evidence="2">
    <location>
        <begin position="129"/>
        <end position="150"/>
    </location>
</feature>
<organism evidence="3 4">
    <name type="scientific">Tigriopus californicus</name>
    <name type="common">Marine copepod</name>
    <dbReference type="NCBI Taxonomy" id="6832"/>
    <lineage>
        <taxon>Eukaryota</taxon>
        <taxon>Metazoa</taxon>
        <taxon>Ecdysozoa</taxon>
        <taxon>Arthropoda</taxon>
        <taxon>Crustacea</taxon>
        <taxon>Multicrustacea</taxon>
        <taxon>Hexanauplia</taxon>
        <taxon>Copepoda</taxon>
        <taxon>Harpacticoida</taxon>
        <taxon>Harpacticidae</taxon>
        <taxon>Tigriopus</taxon>
    </lineage>
</organism>
<gene>
    <name evidence="3" type="ORF">TCAL_16615</name>
</gene>
<dbReference type="GO" id="GO:0030041">
    <property type="term" value="P:actin filament polymerization"/>
    <property type="evidence" value="ECO:0007669"/>
    <property type="project" value="TreeGrafter"/>
</dbReference>
<feature type="compositionally biased region" description="Basic and acidic residues" evidence="2">
    <location>
        <begin position="58"/>
        <end position="78"/>
    </location>
</feature>
<name>A0A553NAS2_TIGCA</name>
<comment type="similarity">
    <text evidence="1">Belongs to the CCDC53 family.</text>
</comment>
<dbReference type="EMBL" id="VCGU01000458">
    <property type="protein sequence ID" value="TRY62528.1"/>
    <property type="molecule type" value="Genomic_DNA"/>
</dbReference>
<dbReference type="GO" id="GO:0006887">
    <property type="term" value="P:exocytosis"/>
    <property type="evidence" value="ECO:0007669"/>
    <property type="project" value="TreeGrafter"/>
</dbReference>
<accession>A0A553NAS2</accession>
<dbReference type="PANTHER" id="PTHR13015:SF0">
    <property type="entry name" value="WASH COMPLEX SUBUNIT 3"/>
    <property type="match status" value="1"/>
</dbReference>
<evidence type="ECO:0000313" key="3">
    <source>
        <dbReference type="EMBL" id="TRY62528.1"/>
    </source>
</evidence>
<evidence type="ECO:0000256" key="2">
    <source>
        <dbReference type="SAM" id="MobiDB-lite"/>
    </source>
</evidence>
<feature type="region of interest" description="Disordered" evidence="2">
    <location>
        <begin position="58"/>
        <end position="80"/>
    </location>
</feature>
<dbReference type="GO" id="GO:0071203">
    <property type="term" value="C:WASH complex"/>
    <property type="evidence" value="ECO:0007669"/>
    <property type="project" value="InterPro"/>
</dbReference>
<sequence length="150" mass="16774">MDSKIDSHDEQQAAAAQHQKRKANAAFQIVNEASTNILESLPEVAIKPGESIDLKLESNVKNEEVKHDPVEGDNKPDINTEVPAESLEAIDNMKMVQASEHRDLSKYFKMIRVGVPEVSVMEKMSRDGFDPELLADPKAWIPKPEEDPEI</sequence>